<dbReference type="EMBL" id="BSXT01000136">
    <property type="protein sequence ID" value="GMF18614.1"/>
    <property type="molecule type" value="Genomic_DNA"/>
</dbReference>
<feature type="compositionally biased region" description="Polar residues" evidence="1">
    <location>
        <begin position="38"/>
        <end position="55"/>
    </location>
</feature>
<gene>
    <name evidence="2" type="ORF">Pfra01_000168500</name>
</gene>
<dbReference type="AlphaFoldDB" id="A0A9W6TRG9"/>
<keyword evidence="3" id="KW-1185">Reference proteome</keyword>
<dbReference type="Proteomes" id="UP001165121">
    <property type="component" value="Unassembled WGS sequence"/>
</dbReference>
<proteinExistence type="predicted"/>
<evidence type="ECO:0000256" key="1">
    <source>
        <dbReference type="SAM" id="MobiDB-lite"/>
    </source>
</evidence>
<reference evidence="2" key="1">
    <citation type="submission" date="2023-04" db="EMBL/GenBank/DDBJ databases">
        <title>Phytophthora fragariaefolia NBRC 109709.</title>
        <authorList>
            <person name="Ichikawa N."/>
            <person name="Sato H."/>
            <person name="Tonouchi N."/>
        </authorList>
    </citation>
    <scope>NUCLEOTIDE SEQUENCE</scope>
    <source>
        <strain evidence="2">NBRC 109709</strain>
    </source>
</reference>
<comment type="caution">
    <text evidence="2">The sequence shown here is derived from an EMBL/GenBank/DDBJ whole genome shotgun (WGS) entry which is preliminary data.</text>
</comment>
<name>A0A9W6TRG9_9STRA</name>
<protein>
    <submittedName>
        <fullName evidence="2">Unnamed protein product</fullName>
    </submittedName>
</protein>
<sequence length="100" mass="10491">MGVTELSRDCASSEAPGPLASQSRGMKPTRSQRDHGGSESQETSEGDTWNLSVGTSGKCAKSLSSDSEIMGPWKVAVGSICGRASLEGRAINDDQLIYQV</sequence>
<feature type="region of interest" description="Disordered" evidence="1">
    <location>
        <begin position="1"/>
        <end position="65"/>
    </location>
</feature>
<accession>A0A9W6TRG9</accession>
<organism evidence="2 3">
    <name type="scientific">Phytophthora fragariaefolia</name>
    <dbReference type="NCBI Taxonomy" id="1490495"/>
    <lineage>
        <taxon>Eukaryota</taxon>
        <taxon>Sar</taxon>
        <taxon>Stramenopiles</taxon>
        <taxon>Oomycota</taxon>
        <taxon>Peronosporomycetes</taxon>
        <taxon>Peronosporales</taxon>
        <taxon>Peronosporaceae</taxon>
        <taxon>Phytophthora</taxon>
    </lineage>
</organism>
<evidence type="ECO:0000313" key="3">
    <source>
        <dbReference type="Proteomes" id="UP001165121"/>
    </source>
</evidence>
<evidence type="ECO:0000313" key="2">
    <source>
        <dbReference type="EMBL" id="GMF18614.1"/>
    </source>
</evidence>